<evidence type="ECO:0000256" key="2">
    <source>
        <dbReference type="ARBA" id="ARBA00022679"/>
    </source>
</evidence>
<dbReference type="GO" id="GO:0004703">
    <property type="term" value="F:G protein-coupled receptor kinase activity"/>
    <property type="evidence" value="ECO:0007669"/>
    <property type="project" value="TreeGrafter"/>
</dbReference>
<dbReference type="FunFam" id="3.30.200.20:FF:000042">
    <property type="entry name" value="Aurora kinase A"/>
    <property type="match status" value="1"/>
</dbReference>
<dbReference type="GO" id="GO:0009966">
    <property type="term" value="P:regulation of signal transduction"/>
    <property type="evidence" value="ECO:0007669"/>
    <property type="project" value="TreeGrafter"/>
</dbReference>
<protein>
    <submittedName>
        <fullName evidence="11">Kinase-like protein</fullName>
    </submittedName>
</protein>
<dbReference type="SMART" id="SM00220">
    <property type="entry name" value="S_TKc"/>
    <property type="match status" value="1"/>
</dbReference>
<dbReference type="InterPro" id="IPR000961">
    <property type="entry name" value="AGC-kinase_C"/>
</dbReference>
<dbReference type="InterPro" id="IPR017441">
    <property type="entry name" value="Protein_kinase_ATP_BS"/>
</dbReference>
<name>A0A1Y1YYA5_9FUNG</name>
<evidence type="ECO:0000256" key="3">
    <source>
        <dbReference type="ARBA" id="ARBA00022741"/>
    </source>
</evidence>
<dbReference type="FunCoup" id="A0A1Y1YYA5">
    <property type="interactions" value="216"/>
</dbReference>
<evidence type="ECO:0000256" key="4">
    <source>
        <dbReference type="ARBA" id="ARBA00022777"/>
    </source>
</evidence>
<dbReference type="Gene3D" id="3.30.200.20">
    <property type="entry name" value="Phosphorylase Kinase, domain 1"/>
    <property type="match status" value="1"/>
</dbReference>
<feature type="binding site" evidence="6">
    <location>
        <position position="73"/>
    </location>
    <ligand>
        <name>ATP</name>
        <dbReference type="ChEBI" id="CHEBI:30616"/>
    </ligand>
</feature>
<dbReference type="InterPro" id="IPR000719">
    <property type="entry name" value="Prot_kinase_dom"/>
</dbReference>
<dbReference type="GO" id="GO:0001664">
    <property type="term" value="F:G protein-coupled receptor binding"/>
    <property type="evidence" value="ECO:0007669"/>
    <property type="project" value="TreeGrafter"/>
</dbReference>
<dbReference type="InterPro" id="IPR008271">
    <property type="entry name" value="Ser/Thr_kinase_AS"/>
</dbReference>
<dbReference type="GO" id="GO:0005524">
    <property type="term" value="F:ATP binding"/>
    <property type="evidence" value="ECO:0007669"/>
    <property type="project" value="UniProtKB-UniRule"/>
</dbReference>
<keyword evidence="3 6" id="KW-0547">Nucleotide-binding</keyword>
<evidence type="ECO:0000256" key="7">
    <source>
        <dbReference type="RuleBase" id="RU000304"/>
    </source>
</evidence>
<evidence type="ECO:0000256" key="6">
    <source>
        <dbReference type="PROSITE-ProRule" id="PRU10141"/>
    </source>
</evidence>
<keyword evidence="1 7" id="KW-0723">Serine/threonine-protein kinase</keyword>
<feature type="region of interest" description="Disordered" evidence="8">
    <location>
        <begin position="339"/>
        <end position="379"/>
    </location>
</feature>
<comment type="caution">
    <text evidence="11">The sequence shown here is derived from an EMBL/GenBank/DDBJ whole genome shotgun (WGS) entry which is preliminary data.</text>
</comment>
<dbReference type="PROSITE" id="PS00108">
    <property type="entry name" value="PROTEIN_KINASE_ST"/>
    <property type="match status" value="1"/>
</dbReference>
<keyword evidence="4 11" id="KW-0418">Kinase</keyword>
<dbReference type="Pfam" id="PF00069">
    <property type="entry name" value="Pkinase"/>
    <property type="match status" value="1"/>
</dbReference>
<dbReference type="CDD" id="cd05123">
    <property type="entry name" value="STKc_AGC"/>
    <property type="match status" value="1"/>
</dbReference>
<dbReference type="PANTHER" id="PTHR24355:SF30">
    <property type="entry name" value="SERINE_THREONINE-PROTEIN KINASE 32B ISOFORM X1"/>
    <property type="match status" value="1"/>
</dbReference>
<evidence type="ECO:0000259" key="9">
    <source>
        <dbReference type="PROSITE" id="PS50011"/>
    </source>
</evidence>
<keyword evidence="2" id="KW-0808">Transferase</keyword>
<dbReference type="OrthoDB" id="354826at2759"/>
<feature type="domain" description="AGC-kinase C-terminal" evidence="10">
    <location>
        <begin position="302"/>
        <end position="379"/>
    </location>
</feature>
<evidence type="ECO:0000313" key="12">
    <source>
        <dbReference type="Proteomes" id="UP000193498"/>
    </source>
</evidence>
<evidence type="ECO:0000259" key="10">
    <source>
        <dbReference type="PROSITE" id="PS51285"/>
    </source>
</evidence>
<dbReference type="SUPFAM" id="SSF56112">
    <property type="entry name" value="Protein kinase-like (PK-like)"/>
    <property type="match status" value="1"/>
</dbReference>
<comment type="similarity">
    <text evidence="7">Belongs to the protein kinase superfamily.</text>
</comment>
<dbReference type="InterPro" id="IPR045270">
    <property type="entry name" value="STKc_AGC"/>
</dbReference>
<dbReference type="PROSITE" id="PS00107">
    <property type="entry name" value="PROTEIN_KINASE_ATP"/>
    <property type="match status" value="1"/>
</dbReference>
<dbReference type="InParanoid" id="A0A1Y1YYA5"/>
<dbReference type="PROSITE" id="PS51285">
    <property type="entry name" value="AGC_KINASE_CTER"/>
    <property type="match status" value="1"/>
</dbReference>
<reference evidence="11 12" key="1">
    <citation type="submission" date="2016-07" db="EMBL/GenBank/DDBJ databases">
        <title>Pervasive Adenine N6-methylation of Active Genes in Fungi.</title>
        <authorList>
            <consortium name="DOE Joint Genome Institute"/>
            <person name="Mondo S.J."/>
            <person name="Dannebaum R.O."/>
            <person name="Kuo R.C."/>
            <person name="Labutti K."/>
            <person name="Haridas S."/>
            <person name="Kuo A."/>
            <person name="Salamov A."/>
            <person name="Ahrendt S.R."/>
            <person name="Lipzen A."/>
            <person name="Sullivan W."/>
            <person name="Andreopoulos W.B."/>
            <person name="Clum A."/>
            <person name="Lindquist E."/>
            <person name="Daum C."/>
            <person name="Ramamoorthy G.K."/>
            <person name="Gryganskyi A."/>
            <person name="Culley D."/>
            <person name="Magnuson J.K."/>
            <person name="James T.Y."/>
            <person name="O'Malley M.A."/>
            <person name="Stajich J.E."/>
            <person name="Spatafora J.W."/>
            <person name="Visel A."/>
            <person name="Grigoriev I.V."/>
        </authorList>
    </citation>
    <scope>NUCLEOTIDE SEQUENCE [LARGE SCALE GENOMIC DNA]</scope>
    <source>
        <strain evidence="11 12">CBS 931.73</strain>
    </source>
</reference>
<dbReference type="PROSITE" id="PS50011">
    <property type="entry name" value="PROTEIN_KINASE_DOM"/>
    <property type="match status" value="1"/>
</dbReference>
<evidence type="ECO:0000313" key="11">
    <source>
        <dbReference type="EMBL" id="ORY03002.1"/>
    </source>
</evidence>
<gene>
    <name evidence="11" type="ORF">K493DRAFT_276835</name>
</gene>
<accession>A0A1Y1YYA5</accession>
<dbReference type="Gene3D" id="1.10.510.10">
    <property type="entry name" value="Transferase(Phosphotransferase) domain 1"/>
    <property type="match status" value="1"/>
</dbReference>
<evidence type="ECO:0000256" key="5">
    <source>
        <dbReference type="ARBA" id="ARBA00022840"/>
    </source>
</evidence>
<keyword evidence="5 6" id="KW-0067">ATP-binding</keyword>
<feature type="compositionally biased region" description="Basic and acidic residues" evidence="8">
    <location>
        <begin position="364"/>
        <end position="379"/>
    </location>
</feature>
<dbReference type="GO" id="GO:0007186">
    <property type="term" value="P:G protein-coupled receptor signaling pathway"/>
    <property type="evidence" value="ECO:0007669"/>
    <property type="project" value="TreeGrafter"/>
</dbReference>
<sequence length="379" mass="43506">MGNNASRAAELQFPELFDPSYQAPCGSEPDINTAQEVEPSLFQYDLLRSLGRGAFGKVMVVRSKRDGKLYALKYISKAQCIKQKAVRNILSERRILERVEHPFVCNLRCAFQDEEHLYMLMDLMLGGDLRFHLNRIGHFSEETVRFHACEIASGLEYLHRHNIIHRDLKPDNVLLDQWGHCHLTDFNSSGRIRSEKPCKSVIGTHSYMAPEMVRKVGYNQSVDWWSLGVLMFECLYGKLPFRGRTTQKLNEAIVAGELMFPKKCPQNISMECYAVVLGFLQCDIRRRLGCGENRVQNQPFFDTIDWEALEAKRIEPPFKPEIKLIASDTLTQLEEVLFEEPPLTHKSSKKSPKSPKPGSPMDVLRSEFKSFTRDPPKPL</sequence>
<dbReference type="EMBL" id="MCFE01000051">
    <property type="protein sequence ID" value="ORY03002.1"/>
    <property type="molecule type" value="Genomic_DNA"/>
</dbReference>
<feature type="domain" description="Protein kinase" evidence="9">
    <location>
        <begin position="44"/>
        <end position="301"/>
    </location>
</feature>
<keyword evidence="12" id="KW-1185">Reference proteome</keyword>
<dbReference type="InterPro" id="IPR011009">
    <property type="entry name" value="Kinase-like_dom_sf"/>
</dbReference>
<organism evidence="11 12">
    <name type="scientific">Basidiobolus meristosporus CBS 931.73</name>
    <dbReference type="NCBI Taxonomy" id="1314790"/>
    <lineage>
        <taxon>Eukaryota</taxon>
        <taxon>Fungi</taxon>
        <taxon>Fungi incertae sedis</taxon>
        <taxon>Zoopagomycota</taxon>
        <taxon>Entomophthoromycotina</taxon>
        <taxon>Basidiobolomycetes</taxon>
        <taxon>Basidiobolales</taxon>
        <taxon>Basidiobolaceae</taxon>
        <taxon>Basidiobolus</taxon>
    </lineage>
</organism>
<dbReference type="STRING" id="1314790.A0A1Y1YYA5"/>
<evidence type="ECO:0000256" key="1">
    <source>
        <dbReference type="ARBA" id="ARBA00022527"/>
    </source>
</evidence>
<proteinExistence type="inferred from homology"/>
<dbReference type="SMART" id="SM00133">
    <property type="entry name" value="S_TK_X"/>
    <property type="match status" value="1"/>
</dbReference>
<evidence type="ECO:0000256" key="8">
    <source>
        <dbReference type="SAM" id="MobiDB-lite"/>
    </source>
</evidence>
<dbReference type="AlphaFoldDB" id="A0A1Y1YYA5"/>
<dbReference type="Proteomes" id="UP000193498">
    <property type="component" value="Unassembled WGS sequence"/>
</dbReference>
<dbReference type="FunFam" id="1.10.510.10:FF:000469">
    <property type="entry name" value="Serine/threonine-protein kinase 32B"/>
    <property type="match status" value="1"/>
</dbReference>
<dbReference type="PANTHER" id="PTHR24355">
    <property type="entry name" value="G PROTEIN-COUPLED RECEPTOR KINASE/RIBOSOMAL PROTEIN S6 KINASE"/>
    <property type="match status" value="1"/>
</dbReference>